<evidence type="ECO:0000313" key="1">
    <source>
        <dbReference type="EMBL" id="KAF2156027.1"/>
    </source>
</evidence>
<keyword evidence="2" id="KW-1185">Reference proteome</keyword>
<reference evidence="1" key="1">
    <citation type="journal article" date="2020" name="Stud. Mycol.">
        <title>101 Dothideomycetes genomes: a test case for predicting lifestyles and emergence of pathogens.</title>
        <authorList>
            <person name="Haridas S."/>
            <person name="Albert R."/>
            <person name="Binder M."/>
            <person name="Bloem J."/>
            <person name="Labutti K."/>
            <person name="Salamov A."/>
            <person name="Andreopoulos B."/>
            <person name="Baker S."/>
            <person name="Barry K."/>
            <person name="Bills G."/>
            <person name="Bluhm B."/>
            <person name="Cannon C."/>
            <person name="Castanera R."/>
            <person name="Culley D."/>
            <person name="Daum C."/>
            <person name="Ezra D."/>
            <person name="Gonzalez J."/>
            <person name="Henrissat B."/>
            <person name="Kuo A."/>
            <person name="Liang C."/>
            <person name="Lipzen A."/>
            <person name="Lutzoni F."/>
            <person name="Magnuson J."/>
            <person name="Mondo S."/>
            <person name="Nolan M."/>
            <person name="Ohm R."/>
            <person name="Pangilinan J."/>
            <person name="Park H.-J."/>
            <person name="Ramirez L."/>
            <person name="Alfaro M."/>
            <person name="Sun H."/>
            <person name="Tritt A."/>
            <person name="Yoshinaga Y."/>
            <person name="Zwiers L.-H."/>
            <person name="Turgeon B."/>
            <person name="Goodwin S."/>
            <person name="Spatafora J."/>
            <person name="Crous P."/>
            <person name="Grigoriev I."/>
        </authorList>
    </citation>
    <scope>NUCLEOTIDE SEQUENCE</scope>
    <source>
        <strain evidence="1">CBS 260.36</strain>
    </source>
</reference>
<sequence>MAPILRASLTHVSPTAINSSPGSGKDVLRSTLHISDLPVFFLSFSCFSSCKLYLTGDRNLDPVFALSIGLMAAATRVRREEKEKGRTDAETWASLQRRVGRLFGAEEKAK</sequence>
<accession>A0A9P4MK66</accession>
<dbReference type="EMBL" id="ML996082">
    <property type="protein sequence ID" value="KAF2156027.1"/>
    <property type="molecule type" value="Genomic_DNA"/>
</dbReference>
<organism evidence="1 2">
    <name type="scientific">Myriangium duriaei CBS 260.36</name>
    <dbReference type="NCBI Taxonomy" id="1168546"/>
    <lineage>
        <taxon>Eukaryota</taxon>
        <taxon>Fungi</taxon>
        <taxon>Dikarya</taxon>
        <taxon>Ascomycota</taxon>
        <taxon>Pezizomycotina</taxon>
        <taxon>Dothideomycetes</taxon>
        <taxon>Dothideomycetidae</taxon>
        <taxon>Myriangiales</taxon>
        <taxon>Myriangiaceae</taxon>
        <taxon>Myriangium</taxon>
    </lineage>
</organism>
<dbReference type="Proteomes" id="UP000799439">
    <property type="component" value="Unassembled WGS sequence"/>
</dbReference>
<evidence type="ECO:0000313" key="2">
    <source>
        <dbReference type="Proteomes" id="UP000799439"/>
    </source>
</evidence>
<protein>
    <submittedName>
        <fullName evidence="1">Uncharacterized protein</fullName>
    </submittedName>
</protein>
<dbReference type="AlphaFoldDB" id="A0A9P4MK66"/>
<gene>
    <name evidence="1" type="ORF">K461DRAFT_265479</name>
</gene>
<proteinExistence type="predicted"/>
<comment type="caution">
    <text evidence="1">The sequence shown here is derived from an EMBL/GenBank/DDBJ whole genome shotgun (WGS) entry which is preliminary data.</text>
</comment>
<name>A0A9P4MK66_9PEZI</name>
<dbReference type="OrthoDB" id="2155101at2759"/>